<organism evidence="2">
    <name type="scientific">Rhizophora mucronata</name>
    <name type="common">Asiatic mangrove</name>
    <dbReference type="NCBI Taxonomy" id="61149"/>
    <lineage>
        <taxon>Eukaryota</taxon>
        <taxon>Viridiplantae</taxon>
        <taxon>Streptophyta</taxon>
        <taxon>Embryophyta</taxon>
        <taxon>Tracheophyta</taxon>
        <taxon>Spermatophyta</taxon>
        <taxon>Magnoliopsida</taxon>
        <taxon>eudicotyledons</taxon>
        <taxon>Gunneridae</taxon>
        <taxon>Pentapetalae</taxon>
        <taxon>rosids</taxon>
        <taxon>fabids</taxon>
        <taxon>Malpighiales</taxon>
        <taxon>Rhizophoraceae</taxon>
        <taxon>Rhizophora</taxon>
    </lineage>
</organism>
<name>A0A2P2QGR7_RHIMU</name>
<evidence type="ECO:0000256" key="1">
    <source>
        <dbReference type="SAM" id="MobiDB-lite"/>
    </source>
</evidence>
<accession>A0A2P2QGR7</accession>
<protein>
    <submittedName>
        <fullName evidence="2">Uncharacterized protein</fullName>
    </submittedName>
</protein>
<feature type="region of interest" description="Disordered" evidence="1">
    <location>
        <begin position="19"/>
        <end position="50"/>
    </location>
</feature>
<proteinExistence type="predicted"/>
<reference evidence="2" key="1">
    <citation type="submission" date="2018-02" db="EMBL/GenBank/DDBJ databases">
        <title>Rhizophora mucronata_Transcriptome.</title>
        <authorList>
            <person name="Meera S.P."/>
            <person name="Sreeshan A."/>
            <person name="Augustine A."/>
        </authorList>
    </citation>
    <scope>NUCLEOTIDE SEQUENCE</scope>
    <source>
        <tissue evidence="2">Leaf</tissue>
    </source>
</reference>
<evidence type="ECO:0000313" key="2">
    <source>
        <dbReference type="EMBL" id="MBX66094.1"/>
    </source>
</evidence>
<dbReference type="AlphaFoldDB" id="A0A2P2QGR7"/>
<dbReference type="EMBL" id="GGEC01085610">
    <property type="protein sequence ID" value="MBX66094.1"/>
    <property type="molecule type" value="Transcribed_RNA"/>
</dbReference>
<sequence length="50" mass="5906">MDHITFIASLTRPRIKYHRGDSCTKGRTRTTNRIVGTEEATYSTRHERKR</sequence>